<evidence type="ECO:0000313" key="5">
    <source>
        <dbReference type="EMBL" id="BBO71644.1"/>
    </source>
</evidence>
<sequence>MSVISIFSGIFCSADAVVRDVMDSTGYRLVTDEQLVRMAGKTSGMPESKVRRAFSAKTSVFNPFTHEKECSVACLRLALATELEKGPAVVHGFSGLLIPAAISHVLRVCIIAAIPYRLEQAGVVQGLAEKEALKQIHARDADSSSWAETLFSAKDPWDKALYDMVLPMNRVNVAKAGALIEENLIKDAVRRTNASMLAQKDFLLAATVEMALSREGHDVSVAARGGEVALTINKQVLMLTRLEEELKSIAGAIPGVHSVETQVGKDFHQAHIYRKHSFEMPSRVLLVDDEREFVQTLSERLQLRDMGSAVAYDGESALALVAEDEPEVMIIDLKMPGIDGMEILKQVKATRPQIEVIVLTGHGSEADRKQCMQLGAFAYMQKPVDIDELSDILKKAHEKIRTFHA</sequence>
<dbReference type="SMART" id="SM00448">
    <property type="entry name" value="REC"/>
    <property type="match status" value="1"/>
</dbReference>
<protein>
    <recommendedName>
        <fullName evidence="4">Response regulatory domain-containing protein</fullName>
    </recommendedName>
</protein>
<dbReference type="SUPFAM" id="SSF52172">
    <property type="entry name" value="CheY-like"/>
    <property type="match status" value="1"/>
</dbReference>
<evidence type="ECO:0000256" key="2">
    <source>
        <dbReference type="ARBA" id="ARBA00023012"/>
    </source>
</evidence>
<feature type="domain" description="Response regulatory" evidence="4">
    <location>
        <begin position="283"/>
        <end position="397"/>
    </location>
</feature>
<keyword evidence="6" id="KW-1185">Reference proteome</keyword>
<dbReference type="EMBL" id="AP021874">
    <property type="protein sequence ID" value="BBO71644.1"/>
    <property type="molecule type" value="Genomic_DNA"/>
</dbReference>
<dbReference type="Gene3D" id="3.40.50.300">
    <property type="entry name" value="P-loop containing nucleotide triphosphate hydrolases"/>
    <property type="match status" value="1"/>
</dbReference>
<dbReference type="PROSITE" id="PS50110">
    <property type="entry name" value="RESPONSE_REGULATORY"/>
    <property type="match status" value="1"/>
</dbReference>
<keyword evidence="1 3" id="KW-0597">Phosphoprotein</keyword>
<evidence type="ECO:0000256" key="3">
    <source>
        <dbReference type="PROSITE-ProRule" id="PRU00169"/>
    </source>
</evidence>
<dbReference type="InterPro" id="IPR050595">
    <property type="entry name" value="Bact_response_regulator"/>
</dbReference>
<feature type="modified residue" description="4-aspartylphosphate" evidence="3">
    <location>
        <position position="332"/>
    </location>
</feature>
<dbReference type="RefSeq" id="WP_155319447.1">
    <property type="nucleotide sequence ID" value="NZ_AP021874.1"/>
</dbReference>
<organism evidence="5 6">
    <name type="scientific">Desulfosarcina alkanivorans</name>
    <dbReference type="NCBI Taxonomy" id="571177"/>
    <lineage>
        <taxon>Bacteria</taxon>
        <taxon>Pseudomonadati</taxon>
        <taxon>Thermodesulfobacteriota</taxon>
        <taxon>Desulfobacteria</taxon>
        <taxon>Desulfobacterales</taxon>
        <taxon>Desulfosarcinaceae</taxon>
        <taxon>Desulfosarcina</taxon>
    </lineage>
</organism>
<evidence type="ECO:0000259" key="4">
    <source>
        <dbReference type="PROSITE" id="PS50110"/>
    </source>
</evidence>
<dbReference type="Gene3D" id="3.40.50.2300">
    <property type="match status" value="1"/>
</dbReference>
<dbReference type="PANTHER" id="PTHR44591">
    <property type="entry name" value="STRESS RESPONSE REGULATOR PROTEIN 1"/>
    <property type="match status" value="1"/>
</dbReference>
<dbReference type="AlphaFoldDB" id="A0A5K7YZG4"/>
<dbReference type="Pfam" id="PF13189">
    <property type="entry name" value="Cytidylate_kin2"/>
    <property type="match status" value="1"/>
</dbReference>
<dbReference type="Pfam" id="PF00072">
    <property type="entry name" value="Response_reg"/>
    <property type="match status" value="1"/>
</dbReference>
<proteinExistence type="predicted"/>
<dbReference type="InterPro" id="IPR011006">
    <property type="entry name" value="CheY-like_superfamily"/>
</dbReference>
<reference evidence="5 6" key="1">
    <citation type="submission" date="2019-11" db="EMBL/GenBank/DDBJ databases">
        <title>Comparative genomics of hydrocarbon-degrading Desulfosarcina strains.</title>
        <authorList>
            <person name="Watanabe M."/>
            <person name="Kojima H."/>
            <person name="Fukui M."/>
        </authorList>
    </citation>
    <scope>NUCLEOTIDE SEQUENCE [LARGE SCALE GENOMIC DNA]</scope>
    <source>
        <strain evidence="5 6">PL12</strain>
    </source>
</reference>
<dbReference type="CDD" id="cd17536">
    <property type="entry name" value="REC_YesN-like"/>
    <property type="match status" value="1"/>
</dbReference>
<dbReference type="InterPro" id="IPR027417">
    <property type="entry name" value="P-loop_NTPase"/>
</dbReference>
<dbReference type="OrthoDB" id="9788090at2"/>
<evidence type="ECO:0000313" key="6">
    <source>
        <dbReference type="Proteomes" id="UP000427906"/>
    </source>
</evidence>
<gene>
    <name evidence="5" type="ORF">DSCA_55740</name>
</gene>
<dbReference type="Proteomes" id="UP000427906">
    <property type="component" value="Chromosome"/>
</dbReference>
<dbReference type="InterPro" id="IPR001789">
    <property type="entry name" value="Sig_transdc_resp-reg_receiver"/>
</dbReference>
<dbReference type="KEGG" id="dalk:DSCA_55740"/>
<evidence type="ECO:0000256" key="1">
    <source>
        <dbReference type="ARBA" id="ARBA00022553"/>
    </source>
</evidence>
<dbReference type="PANTHER" id="PTHR44591:SF14">
    <property type="entry name" value="PROTEIN PILG"/>
    <property type="match status" value="1"/>
</dbReference>
<keyword evidence="2" id="KW-0902">Two-component regulatory system</keyword>
<name>A0A5K7YZG4_9BACT</name>
<dbReference type="GO" id="GO:0000160">
    <property type="term" value="P:phosphorelay signal transduction system"/>
    <property type="evidence" value="ECO:0007669"/>
    <property type="project" value="UniProtKB-KW"/>
</dbReference>
<accession>A0A5K7YZG4</accession>